<feature type="non-terminal residue" evidence="1">
    <location>
        <position position="223"/>
    </location>
</feature>
<comment type="caution">
    <text evidence="1">The sequence shown here is derived from an EMBL/GenBank/DDBJ whole genome shotgun (WGS) entry which is preliminary data.</text>
</comment>
<name>A0A8S3GIS7_9BILA</name>
<proteinExistence type="predicted"/>
<reference evidence="1" key="1">
    <citation type="submission" date="2021-02" db="EMBL/GenBank/DDBJ databases">
        <authorList>
            <person name="Nowell W R."/>
        </authorList>
    </citation>
    <scope>NUCLEOTIDE SEQUENCE</scope>
</reference>
<dbReference type="Proteomes" id="UP000676336">
    <property type="component" value="Unassembled WGS sequence"/>
</dbReference>
<protein>
    <submittedName>
        <fullName evidence="1">Uncharacterized protein</fullName>
    </submittedName>
</protein>
<accession>A0A8S3GIS7</accession>
<sequence>MSGTMNAPRILDSTQNVRLNESAPRRRSVSISLLETTTSLFKPLPSSSEHNEISSLSPYEKLTLWKTAFEKHLNHIYLNKLKELDSLLSQGKDQIDIEFDKIPSLKQSVIITNRQQTTDHTYDDMEFDYSNAQAFDLKSNNILLSTSNNHTLIYDDIKSNLILYNKQSKLNSYLWDVNEYGEPCDLSYSYYLNLYCIITNRGLFTWSVENPYVPLYIDSIKSI</sequence>
<evidence type="ECO:0000313" key="1">
    <source>
        <dbReference type="EMBL" id="CAF5163992.1"/>
    </source>
</evidence>
<gene>
    <name evidence="1" type="ORF">SMN809_LOCUS64814</name>
</gene>
<feature type="non-terminal residue" evidence="1">
    <location>
        <position position="1"/>
    </location>
</feature>
<dbReference type="AlphaFoldDB" id="A0A8S3GIS7"/>
<dbReference type="EMBL" id="CAJOBI010298475">
    <property type="protein sequence ID" value="CAF5163992.1"/>
    <property type="molecule type" value="Genomic_DNA"/>
</dbReference>
<evidence type="ECO:0000313" key="2">
    <source>
        <dbReference type="Proteomes" id="UP000676336"/>
    </source>
</evidence>
<organism evidence="1 2">
    <name type="scientific">Rotaria magnacalcarata</name>
    <dbReference type="NCBI Taxonomy" id="392030"/>
    <lineage>
        <taxon>Eukaryota</taxon>
        <taxon>Metazoa</taxon>
        <taxon>Spiralia</taxon>
        <taxon>Gnathifera</taxon>
        <taxon>Rotifera</taxon>
        <taxon>Eurotatoria</taxon>
        <taxon>Bdelloidea</taxon>
        <taxon>Philodinida</taxon>
        <taxon>Philodinidae</taxon>
        <taxon>Rotaria</taxon>
    </lineage>
</organism>